<keyword evidence="3" id="KW-0378">Hydrolase</keyword>
<dbReference type="Pfam" id="PF00270">
    <property type="entry name" value="DEAD"/>
    <property type="match status" value="1"/>
</dbReference>
<evidence type="ECO:0000256" key="4">
    <source>
        <dbReference type="ARBA" id="ARBA00022806"/>
    </source>
</evidence>
<name>A0A6C0JM06_9ZZZZ</name>
<keyword evidence="4" id="KW-0347">Helicase</keyword>
<feature type="domain" description="Helicase C-terminal" evidence="9">
    <location>
        <begin position="211"/>
        <end position="372"/>
    </location>
</feature>
<keyword evidence="6" id="KW-0694">RNA-binding</keyword>
<dbReference type="FunFam" id="3.40.50.300:FF:000031">
    <property type="entry name" value="Eukaryotic initiation factor 4A-III"/>
    <property type="match status" value="1"/>
</dbReference>
<dbReference type="GO" id="GO:0003723">
    <property type="term" value="F:RNA binding"/>
    <property type="evidence" value="ECO:0007669"/>
    <property type="project" value="UniProtKB-KW"/>
</dbReference>
<dbReference type="PROSITE" id="PS51195">
    <property type="entry name" value="Q_MOTIF"/>
    <property type="match status" value="1"/>
</dbReference>
<dbReference type="EMBL" id="MN740417">
    <property type="protein sequence ID" value="QHU05507.1"/>
    <property type="molecule type" value="Genomic_DNA"/>
</dbReference>
<dbReference type="SUPFAM" id="SSF52540">
    <property type="entry name" value="P-loop containing nucleoside triphosphate hydrolases"/>
    <property type="match status" value="1"/>
</dbReference>
<dbReference type="InterPro" id="IPR000629">
    <property type="entry name" value="RNA-helicase_DEAD-box_CS"/>
</dbReference>
<dbReference type="SMART" id="SM00490">
    <property type="entry name" value="HELICc"/>
    <property type="match status" value="1"/>
</dbReference>
<dbReference type="Pfam" id="PF00271">
    <property type="entry name" value="Helicase_C"/>
    <property type="match status" value="1"/>
</dbReference>
<dbReference type="InterPro" id="IPR027417">
    <property type="entry name" value="P-loop_NTPase"/>
</dbReference>
<evidence type="ECO:0000259" key="10">
    <source>
        <dbReference type="PROSITE" id="PS51195"/>
    </source>
</evidence>
<evidence type="ECO:0000256" key="2">
    <source>
        <dbReference type="ARBA" id="ARBA00022741"/>
    </source>
</evidence>
<dbReference type="InterPro" id="IPR001650">
    <property type="entry name" value="Helicase_C-like"/>
</dbReference>
<dbReference type="InterPro" id="IPR014001">
    <property type="entry name" value="Helicase_ATP-bd"/>
</dbReference>
<dbReference type="PANTHER" id="PTHR47958">
    <property type="entry name" value="ATP-DEPENDENT RNA HELICASE DBP3"/>
    <property type="match status" value="1"/>
</dbReference>
<dbReference type="EC" id="3.6.4.13" evidence="1"/>
<accession>A0A6C0JM06</accession>
<reference evidence="11" key="1">
    <citation type="journal article" date="2020" name="Nature">
        <title>Giant virus diversity and host interactions through global metagenomics.</title>
        <authorList>
            <person name="Schulz F."/>
            <person name="Roux S."/>
            <person name="Paez-Espino D."/>
            <person name="Jungbluth S."/>
            <person name="Walsh D.A."/>
            <person name="Denef V.J."/>
            <person name="McMahon K.D."/>
            <person name="Konstantinidis K.T."/>
            <person name="Eloe-Fadrosh E.A."/>
            <person name="Kyrpides N.C."/>
            <person name="Woyke T."/>
        </authorList>
    </citation>
    <scope>NUCLEOTIDE SEQUENCE</scope>
    <source>
        <strain evidence="11">GVMAG-M-3300027736-24</strain>
    </source>
</reference>
<evidence type="ECO:0000256" key="7">
    <source>
        <dbReference type="ARBA" id="ARBA00047984"/>
    </source>
</evidence>
<dbReference type="FunFam" id="3.40.50.300:FF:000849">
    <property type="entry name" value="ATP-dependent RNA helicase DBP5"/>
    <property type="match status" value="1"/>
</dbReference>
<evidence type="ECO:0000259" key="8">
    <source>
        <dbReference type="PROSITE" id="PS51192"/>
    </source>
</evidence>
<organism evidence="11">
    <name type="scientific">viral metagenome</name>
    <dbReference type="NCBI Taxonomy" id="1070528"/>
    <lineage>
        <taxon>unclassified sequences</taxon>
        <taxon>metagenomes</taxon>
        <taxon>organismal metagenomes</taxon>
    </lineage>
</organism>
<dbReference type="InterPro" id="IPR014014">
    <property type="entry name" value="RNA_helicase_DEAD_Q_motif"/>
</dbReference>
<evidence type="ECO:0000256" key="1">
    <source>
        <dbReference type="ARBA" id="ARBA00012552"/>
    </source>
</evidence>
<evidence type="ECO:0000256" key="5">
    <source>
        <dbReference type="ARBA" id="ARBA00022840"/>
    </source>
</evidence>
<sequence>MSFDDFNLCDNLLRGIYSYGFEKPSEVQQRAILPMINKNNLIVQSQSGTGKTGTFSIGVLQQIDPSLKSVQALILSPTRELCVQTNKVVSCLSEFMAIETISCIGGTSLQSDIRSLYTAQIVIGTPGRIYDLMQRNQLKINNLKICVLDEADEMLSRGFKEQIYNIFYSLPKVQTCLFSATIPLDMLEITEKFVENPQQILIKKEELTLAGIKQFYIAIEEEKWKLDTLCDLYETLTINQAIIYCNTKHKVEALANEMTKKDFTVACIHGDMEQKTRENIMKEFRAGANRVLITTDLLARGIDIQQISLVINFDIPINRENYIHRIGRSGRFGRKGVAINFVTKHDISMMKDLETFYLTEINEMPMNIADLL</sequence>
<dbReference type="AlphaFoldDB" id="A0A6C0JM06"/>
<feature type="domain" description="DEAD-box RNA helicase Q" evidence="10">
    <location>
        <begin position="1"/>
        <end position="29"/>
    </location>
</feature>
<dbReference type="Gene3D" id="3.40.50.300">
    <property type="entry name" value="P-loop containing nucleotide triphosphate hydrolases"/>
    <property type="match status" value="2"/>
</dbReference>
<dbReference type="PROSITE" id="PS51192">
    <property type="entry name" value="HELICASE_ATP_BIND_1"/>
    <property type="match status" value="1"/>
</dbReference>
<dbReference type="SMART" id="SM00487">
    <property type="entry name" value="DEXDc"/>
    <property type="match status" value="1"/>
</dbReference>
<proteinExistence type="predicted"/>
<keyword evidence="2" id="KW-0547">Nucleotide-binding</keyword>
<dbReference type="GO" id="GO:0003724">
    <property type="term" value="F:RNA helicase activity"/>
    <property type="evidence" value="ECO:0007669"/>
    <property type="project" value="UniProtKB-EC"/>
</dbReference>
<dbReference type="PROSITE" id="PS51194">
    <property type="entry name" value="HELICASE_CTER"/>
    <property type="match status" value="1"/>
</dbReference>
<evidence type="ECO:0000256" key="6">
    <source>
        <dbReference type="ARBA" id="ARBA00022884"/>
    </source>
</evidence>
<dbReference type="GO" id="GO:0005524">
    <property type="term" value="F:ATP binding"/>
    <property type="evidence" value="ECO:0007669"/>
    <property type="project" value="UniProtKB-KW"/>
</dbReference>
<feature type="domain" description="Helicase ATP-binding" evidence="8">
    <location>
        <begin position="32"/>
        <end position="200"/>
    </location>
</feature>
<protein>
    <recommendedName>
        <fullName evidence="1">RNA helicase</fullName>
        <ecNumber evidence="1">3.6.4.13</ecNumber>
    </recommendedName>
</protein>
<comment type="catalytic activity">
    <reaction evidence="7">
        <text>ATP + H2O = ADP + phosphate + H(+)</text>
        <dbReference type="Rhea" id="RHEA:13065"/>
        <dbReference type="ChEBI" id="CHEBI:15377"/>
        <dbReference type="ChEBI" id="CHEBI:15378"/>
        <dbReference type="ChEBI" id="CHEBI:30616"/>
        <dbReference type="ChEBI" id="CHEBI:43474"/>
        <dbReference type="ChEBI" id="CHEBI:456216"/>
        <dbReference type="EC" id="3.6.4.13"/>
    </reaction>
</comment>
<keyword evidence="5" id="KW-0067">ATP-binding</keyword>
<evidence type="ECO:0000256" key="3">
    <source>
        <dbReference type="ARBA" id="ARBA00022801"/>
    </source>
</evidence>
<evidence type="ECO:0000259" key="9">
    <source>
        <dbReference type="PROSITE" id="PS51194"/>
    </source>
</evidence>
<evidence type="ECO:0000313" key="11">
    <source>
        <dbReference type="EMBL" id="QHU05507.1"/>
    </source>
</evidence>
<dbReference type="InterPro" id="IPR011545">
    <property type="entry name" value="DEAD/DEAH_box_helicase_dom"/>
</dbReference>
<dbReference type="PROSITE" id="PS00039">
    <property type="entry name" value="DEAD_ATP_HELICASE"/>
    <property type="match status" value="1"/>
</dbReference>
<dbReference type="GO" id="GO:0016787">
    <property type="term" value="F:hydrolase activity"/>
    <property type="evidence" value="ECO:0007669"/>
    <property type="project" value="UniProtKB-KW"/>
</dbReference>
<dbReference type="CDD" id="cd18787">
    <property type="entry name" value="SF2_C_DEAD"/>
    <property type="match status" value="1"/>
</dbReference>